<name>A0A9Q0MZS3_9DIPT</name>
<dbReference type="AlphaFoldDB" id="A0A9Q0MZS3"/>
<reference evidence="2" key="1">
    <citation type="submission" date="2022-07" db="EMBL/GenBank/DDBJ databases">
        <authorList>
            <person name="Trinca V."/>
            <person name="Uliana J.V.C."/>
            <person name="Torres T.T."/>
            <person name="Ward R.J."/>
            <person name="Monesi N."/>
        </authorList>
    </citation>
    <scope>NUCLEOTIDE SEQUENCE</scope>
    <source>
        <strain evidence="2">HSMRA1968</strain>
        <tissue evidence="2">Whole embryos</tissue>
    </source>
</reference>
<dbReference type="EMBL" id="WJQU01000002">
    <property type="protein sequence ID" value="KAJ6641088.1"/>
    <property type="molecule type" value="Genomic_DNA"/>
</dbReference>
<keyword evidence="3" id="KW-1185">Reference proteome</keyword>
<feature type="chain" id="PRO_5040401024" evidence="1">
    <location>
        <begin position="21"/>
        <end position="187"/>
    </location>
</feature>
<evidence type="ECO:0000313" key="2">
    <source>
        <dbReference type="EMBL" id="KAJ6641088.1"/>
    </source>
</evidence>
<evidence type="ECO:0000313" key="3">
    <source>
        <dbReference type="Proteomes" id="UP001151699"/>
    </source>
</evidence>
<keyword evidence="1" id="KW-0732">Signal</keyword>
<dbReference type="Proteomes" id="UP001151699">
    <property type="component" value="Chromosome B"/>
</dbReference>
<protein>
    <submittedName>
        <fullName evidence="2">Uncharacterized protein</fullName>
    </submittedName>
</protein>
<proteinExistence type="predicted"/>
<evidence type="ECO:0000256" key="1">
    <source>
        <dbReference type="SAM" id="SignalP"/>
    </source>
</evidence>
<accession>A0A9Q0MZS3</accession>
<sequence>MMQKLYVLIIVIYFVQLSYGAAITEENKPCLVYLTDEEINHFRNLMLTVRGVTNDTIETLERVLNIFRKGATSHERSEGGTEFVLLFLSMGNNNMTEGDWMTLFYSNRQETELSDALLAKFRKEISTKASVEETEKVIQVLQNFKGASSTPDERKKALMELITYGISGAIEKSYNDVQNVITLQEES</sequence>
<feature type="signal peptide" evidence="1">
    <location>
        <begin position="1"/>
        <end position="20"/>
    </location>
</feature>
<gene>
    <name evidence="2" type="ORF">Bhyg_06023</name>
</gene>
<organism evidence="2 3">
    <name type="scientific">Pseudolycoriella hygida</name>
    <dbReference type="NCBI Taxonomy" id="35572"/>
    <lineage>
        <taxon>Eukaryota</taxon>
        <taxon>Metazoa</taxon>
        <taxon>Ecdysozoa</taxon>
        <taxon>Arthropoda</taxon>
        <taxon>Hexapoda</taxon>
        <taxon>Insecta</taxon>
        <taxon>Pterygota</taxon>
        <taxon>Neoptera</taxon>
        <taxon>Endopterygota</taxon>
        <taxon>Diptera</taxon>
        <taxon>Nematocera</taxon>
        <taxon>Sciaroidea</taxon>
        <taxon>Sciaridae</taxon>
        <taxon>Pseudolycoriella</taxon>
    </lineage>
</organism>
<comment type="caution">
    <text evidence="2">The sequence shown here is derived from an EMBL/GenBank/DDBJ whole genome shotgun (WGS) entry which is preliminary data.</text>
</comment>